<keyword evidence="2" id="KW-0830">Ubiquinone</keyword>
<protein>
    <submittedName>
        <fullName evidence="2">Ubiquinone/menaquinone biosynthesis C-methylase UbiE</fullName>
    </submittedName>
</protein>
<dbReference type="CDD" id="cd02440">
    <property type="entry name" value="AdoMet_MTases"/>
    <property type="match status" value="1"/>
</dbReference>
<reference evidence="2 3" key="1">
    <citation type="submission" date="2021-01" db="EMBL/GenBank/DDBJ databases">
        <title>Genomic Encyclopedia of Type Strains, Phase IV (KMG-IV): sequencing the most valuable type-strain genomes for metagenomic binning, comparative biology and taxonomic classification.</title>
        <authorList>
            <person name="Goeker M."/>
        </authorList>
    </citation>
    <scope>NUCLEOTIDE SEQUENCE [LARGE SCALE GENOMIC DNA]</scope>
    <source>
        <strain evidence="2 3">DSM 23711</strain>
    </source>
</reference>
<comment type="caution">
    <text evidence="2">The sequence shown here is derived from an EMBL/GenBank/DDBJ whole genome shotgun (WGS) entry which is preliminary data.</text>
</comment>
<evidence type="ECO:0000313" key="3">
    <source>
        <dbReference type="Proteomes" id="UP001296943"/>
    </source>
</evidence>
<dbReference type="InterPro" id="IPR029063">
    <property type="entry name" value="SAM-dependent_MTases_sf"/>
</dbReference>
<accession>A0ABS2MXY5</accession>
<sequence length="202" mass="23014">MDEVMHMGKGFSHFYDIAMKPLEQTKFKRIRKGLLKEAVGRVLEIGSGTGVNFTYYSNALQVDAIEPNPLMMEQSLKRQRKAKIPIQTYLVSAEKLPFSDNTFDSVVATLVFCTIPDPEKALREIERVSKPGATLLLFEHVKMSHPFLGKTQEVLTPLWKKVCDGCHLNRDTLKLVERSSFSIMNVHTFYKGLFIVVTCEKE</sequence>
<keyword evidence="3" id="KW-1185">Reference proteome</keyword>
<dbReference type="EMBL" id="JAFBDR010000004">
    <property type="protein sequence ID" value="MBM7570555.1"/>
    <property type="molecule type" value="Genomic_DNA"/>
</dbReference>
<evidence type="ECO:0000313" key="2">
    <source>
        <dbReference type="EMBL" id="MBM7570555.1"/>
    </source>
</evidence>
<dbReference type="Gene3D" id="3.40.50.150">
    <property type="entry name" value="Vaccinia Virus protein VP39"/>
    <property type="match status" value="1"/>
</dbReference>
<name>A0ABS2MXY5_9BACI</name>
<proteinExistence type="predicted"/>
<evidence type="ECO:0000259" key="1">
    <source>
        <dbReference type="Pfam" id="PF08241"/>
    </source>
</evidence>
<dbReference type="Pfam" id="PF08241">
    <property type="entry name" value="Methyltransf_11"/>
    <property type="match status" value="1"/>
</dbReference>
<dbReference type="SUPFAM" id="SSF53335">
    <property type="entry name" value="S-adenosyl-L-methionine-dependent methyltransferases"/>
    <property type="match status" value="1"/>
</dbReference>
<dbReference type="InterPro" id="IPR013216">
    <property type="entry name" value="Methyltransf_11"/>
</dbReference>
<gene>
    <name evidence="2" type="ORF">JOC48_001033</name>
</gene>
<feature type="domain" description="Methyltransferase type 11" evidence="1">
    <location>
        <begin position="43"/>
        <end position="136"/>
    </location>
</feature>
<dbReference type="Proteomes" id="UP001296943">
    <property type="component" value="Unassembled WGS sequence"/>
</dbReference>
<dbReference type="PANTHER" id="PTHR45036">
    <property type="entry name" value="METHYLTRANSFERASE LIKE 7B"/>
    <property type="match status" value="1"/>
</dbReference>
<organism evidence="2 3">
    <name type="scientific">Aquibacillus albus</name>
    <dbReference type="NCBI Taxonomy" id="1168171"/>
    <lineage>
        <taxon>Bacteria</taxon>
        <taxon>Bacillati</taxon>
        <taxon>Bacillota</taxon>
        <taxon>Bacilli</taxon>
        <taxon>Bacillales</taxon>
        <taxon>Bacillaceae</taxon>
        <taxon>Aquibacillus</taxon>
    </lineage>
</organism>
<dbReference type="PANTHER" id="PTHR45036:SF1">
    <property type="entry name" value="METHYLTRANSFERASE LIKE 7A"/>
    <property type="match status" value="1"/>
</dbReference>
<dbReference type="InterPro" id="IPR052356">
    <property type="entry name" value="Thiol_S-MT"/>
</dbReference>